<dbReference type="GO" id="GO:0005634">
    <property type="term" value="C:nucleus"/>
    <property type="evidence" value="ECO:0007669"/>
    <property type="project" value="TreeGrafter"/>
</dbReference>
<feature type="compositionally biased region" description="Low complexity" evidence="2">
    <location>
        <begin position="68"/>
        <end position="77"/>
    </location>
</feature>
<keyword evidence="4" id="KW-1185">Reference proteome</keyword>
<reference evidence="3 4" key="1">
    <citation type="submission" date="2024-01" db="EMBL/GenBank/DDBJ databases">
        <title>Genome assemblies of Stephania.</title>
        <authorList>
            <person name="Yang L."/>
        </authorList>
    </citation>
    <scope>NUCLEOTIDE SEQUENCE [LARGE SCALE GENOMIC DNA]</scope>
    <source>
        <strain evidence="3">JXDWG</strain>
        <tissue evidence="3">Leaf</tissue>
    </source>
</reference>
<protein>
    <submittedName>
        <fullName evidence="3">Uncharacterized protein</fullName>
    </submittedName>
</protein>
<evidence type="ECO:0000256" key="1">
    <source>
        <dbReference type="ARBA" id="ARBA00023054"/>
    </source>
</evidence>
<dbReference type="EMBL" id="JBBNAG010000012">
    <property type="protein sequence ID" value="KAK9088183.1"/>
    <property type="molecule type" value="Genomic_DNA"/>
</dbReference>
<feature type="region of interest" description="Disordered" evidence="2">
    <location>
        <begin position="59"/>
        <end position="83"/>
    </location>
</feature>
<gene>
    <name evidence="3" type="ORF">Scep_027265</name>
</gene>
<sequence>MEEEKEETKKKKMRGAMAMAESQSQSLGWLTESSIMPKKHKAINGVGASSILQLKAQLYKSQEEAKSSKPPSSSSDDLPYRSVAKHKPPLRHDLFSHKNSGVDSRAHNLARWISKLCKALEKKAELYDKLVRGELSDEEEKEKYSVDFFHKGLEEDQSEQSTRRSDSYSKFCEKMKVMIPPDFLMLSWKDLARLLLEWIRMNTSALEVHEEASQAREKASALKLRREEQAAARREKLKQAYLKKRLESLKAAEKKNGP</sequence>
<dbReference type="AlphaFoldDB" id="A0AAP0HH40"/>
<accession>A0AAP0HH40</accession>
<proteinExistence type="predicted"/>
<keyword evidence="1" id="KW-0175">Coiled coil</keyword>
<organism evidence="3 4">
    <name type="scientific">Stephania cephalantha</name>
    <dbReference type="NCBI Taxonomy" id="152367"/>
    <lineage>
        <taxon>Eukaryota</taxon>
        <taxon>Viridiplantae</taxon>
        <taxon>Streptophyta</taxon>
        <taxon>Embryophyta</taxon>
        <taxon>Tracheophyta</taxon>
        <taxon>Spermatophyta</taxon>
        <taxon>Magnoliopsida</taxon>
        <taxon>Ranunculales</taxon>
        <taxon>Menispermaceae</taxon>
        <taxon>Menispermoideae</taxon>
        <taxon>Cissampelideae</taxon>
        <taxon>Stephania</taxon>
    </lineage>
</organism>
<evidence type="ECO:0000313" key="4">
    <source>
        <dbReference type="Proteomes" id="UP001419268"/>
    </source>
</evidence>
<dbReference type="PANTHER" id="PTHR15885">
    <property type="entry name" value="COILED-COIL DOMAIN-CONTAINING PROTEIN 174"/>
    <property type="match status" value="1"/>
</dbReference>
<dbReference type="PANTHER" id="PTHR15885:SF1">
    <property type="entry name" value="COILED-COIL DOMAIN-CONTAINING PROTEIN 174"/>
    <property type="match status" value="1"/>
</dbReference>
<feature type="region of interest" description="Disordered" evidence="2">
    <location>
        <begin position="1"/>
        <end position="25"/>
    </location>
</feature>
<evidence type="ECO:0000256" key="2">
    <source>
        <dbReference type="SAM" id="MobiDB-lite"/>
    </source>
</evidence>
<evidence type="ECO:0000313" key="3">
    <source>
        <dbReference type="EMBL" id="KAK9088183.1"/>
    </source>
</evidence>
<dbReference type="Proteomes" id="UP001419268">
    <property type="component" value="Unassembled WGS sequence"/>
</dbReference>
<name>A0AAP0HH40_9MAGN</name>
<dbReference type="InterPro" id="IPR025066">
    <property type="entry name" value="CCDC174-like"/>
</dbReference>
<comment type="caution">
    <text evidence="3">The sequence shown here is derived from an EMBL/GenBank/DDBJ whole genome shotgun (WGS) entry which is preliminary data.</text>
</comment>